<dbReference type="STRING" id="559304.G8YGP6"/>
<evidence type="ECO:0000256" key="7">
    <source>
        <dbReference type="PIRNR" id="PIRNR038120"/>
    </source>
</evidence>
<dbReference type="GO" id="GO:0004843">
    <property type="term" value="F:cysteine-type deubiquitinase activity"/>
    <property type="evidence" value="ECO:0007669"/>
    <property type="project" value="UniProtKB-UniRule"/>
</dbReference>
<evidence type="ECO:0000313" key="13">
    <source>
        <dbReference type="EMBL" id="CCE79833.1"/>
    </source>
</evidence>
<comment type="catalytic activity">
    <reaction evidence="1 7 10 11">
        <text>Thiol-dependent hydrolysis of ester, thioester, amide, peptide and isopeptide bonds formed by the C-terminal Gly of ubiquitin (a 76-residue protein attached to proteins as an intracellular targeting signal).</text>
        <dbReference type="EC" id="3.4.19.12"/>
    </reaction>
</comment>
<reference evidence="14" key="1">
    <citation type="submission" date="2011-10" db="EMBL/GenBank/DDBJ databases">
        <authorList>
            <person name="Genoscope - CEA"/>
        </authorList>
    </citation>
    <scope>NUCLEOTIDE SEQUENCE</scope>
</reference>
<organism evidence="14 15">
    <name type="scientific">Pichia sorbitophila (strain ATCC MYA-4447 / BCRC 22081 / CBS 7064 / NBRC 10061 / NRRL Y-12695)</name>
    <name type="common">Hybrid yeast</name>
    <dbReference type="NCBI Taxonomy" id="559304"/>
    <lineage>
        <taxon>Eukaryota</taxon>
        <taxon>Fungi</taxon>
        <taxon>Dikarya</taxon>
        <taxon>Ascomycota</taxon>
        <taxon>Saccharomycotina</taxon>
        <taxon>Pichiomycetes</taxon>
        <taxon>Debaryomycetaceae</taxon>
        <taxon>Millerozyma</taxon>
    </lineage>
</organism>
<reference evidence="15" key="2">
    <citation type="journal article" date="2012" name="G3 (Bethesda)">
        <title>Pichia sorbitophila, an interspecies yeast hybrid reveals early steps of genome resolution following polyploidization.</title>
        <authorList>
            <person name="Leh Louis V."/>
            <person name="Despons L."/>
            <person name="Friedrich A."/>
            <person name="Martin T."/>
            <person name="Durrens P."/>
            <person name="Casaregola S."/>
            <person name="Neuveglise C."/>
            <person name="Fairhead C."/>
            <person name="Marck C."/>
            <person name="Cruz J.A."/>
            <person name="Straub M.L."/>
            <person name="Kugler V."/>
            <person name="Sacerdot C."/>
            <person name="Uzunov Z."/>
            <person name="Thierry A."/>
            <person name="Weiss S."/>
            <person name="Bleykasten C."/>
            <person name="De Montigny J."/>
            <person name="Jacques N."/>
            <person name="Jung P."/>
            <person name="Lemaire M."/>
            <person name="Mallet S."/>
            <person name="Morel G."/>
            <person name="Richard G.F."/>
            <person name="Sarkar A."/>
            <person name="Savel G."/>
            <person name="Schacherer J."/>
            <person name="Seret M.L."/>
            <person name="Talla E."/>
            <person name="Samson G."/>
            <person name="Jubin C."/>
            <person name="Poulain J."/>
            <person name="Vacherie B."/>
            <person name="Barbe V."/>
            <person name="Pelletier E."/>
            <person name="Sherman D.J."/>
            <person name="Westhof E."/>
            <person name="Weissenbach J."/>
            <person name="Baret P.V."/>
            <person name="Wincker P."/>
            <person name="Gaillardin C."/>
            <person name="Dujon B."/>
            <person name="Souciet J.L."/>
        </authorList>
    </citation>
    <scope>NUCLEOTIDE SEQUENCE [LARGE SCALE GENOMIC DNA]</scope>
    <source>
        <strain evidence="15">ATCC MYA-4447 / BCRC 22081 / CBS 7064 / NBRC 10061 / NRRL Y-12695</strain>
    </source>
</reference>
<dbReference type="eggNOG" id="KOG2778">
    <property type="taxonomic scope" value="Eukaryota"/>
</dbReference>
<evidence type="ECO:0000259" key="12">
    <source>
        <dbReference type="PROSITE" id="PS52048"/>
    </source>
</evidence>
<feature type="site" description="Transition state stabilizer" evidence="10">
    <location>
        <position position="89"/>
    </location>
</feature>
<dbReference type="Pfam" id="PF18031">
    <property type="entry name" value="UCH_C"/>
    <property type="match status" value="1"/>
</dbReference>
<dbReference type="InterPro" id="IPR038765">
    <property type="entry name" value="Papain-like_cys_pep_sf"/>
</dbReference>
<dbReference type="InterPro" id="IPR036959">
    <property type="entry name" value="Peptidase_C12_UCH_sf"/>
</dbReference>
<dbReference type="HOGENOM" id="CLU_018316_1_0_1"/>
<dbReference type="GO" id="GO:0005737">
    <property type="term" value="C:cytoplasm"/>
    <property type="evidence" value="ECO:0007669"/>
    <property type="project" value="TreeGrafter"/>
</dbReference>
<dbReference type="PANTHER" id="PTHR10589">
    <property type="entry name" value="UBIQUITIN CARBOXYL-TERMINAL HYDROLASE"/>
    <property type="match status" value="1"/>
</dbReference>
<evidence type="ECO:0000256" key="2">
    <source>
        <dbReference type="ARBA" id="ARBA00009326"/>
    </source>
</evidence>
<dbReference type="EMBL" id="FO082053">
    <property type="protein sequence ID" value="CCE79833.1"/>
    <property type="molecule type" value="Genomic_DNA"/>
</dbReference>
<keyword evidence="6 7" id="KW-0788">Thiol protease</keyword>
<evidence type="ECO:0000256" key="9">
    <source>
        <dbReference type="PIRSR" id="PIRSR038120-2"/>
    </source>
</evidence>
<dbReference type="PANTHER" id="PTHR10589:SF16">
    <property type="entry name" value="UBIQUITIN CARBOXYL-TERMINAL HYDROLASE ISOZYME L5"/>
    <property type="match status" value="1"/>
</dbReference>
<keyword evidence="15" id="KW-1185">Reference proteome</keyword>
<dbReference type="GO" id="GO:0016579">
    <property type="term" value="P:protein deubiquitination"/>
    <property type="evidence" value="ECO:0007669"/>
    <property type="project" value="InterPro"/>
</dbReference>
<dbReference type="EMBL" id="FO082052">
    <property type="protein sequence ID" value="CCE80598.1"/>
    <property type="molecule type" value="Genomic_DNA"/>
</dbReference>
<dbReference type="Pfam" id="PF01088">
    <property type="entry name" value="Peptidase_C12"/>
    <property type="match status" value="1"/>
</dbReference>
<dbReference type="Gene3D" id="3.40.532.10">
    <property type="entry name" value="Peptidase C12, ubiquitin carboxyl-terminal hydrolase"/>
    <property type="match status" value="1"/>
</dbReference>
<dbReference type="InParanoid" id="G8YGP6"/>
<evidence type="ECO:0000256" key="1">
    <source>
        <dbReference type="ARBA" id="ARBA00000707"/>
    </source>
</evidence>
<dbReference type="OMA" id="SAWRFEN"/>
<dbReference type="InterPro" id="IPR001578">
    <property type="entry name" value="Peptidase_C12_UCH"/>
</dbReference>
<evidence type="ECO:0000256" key="3">
    <source>
        <dbReference type="ARBA" id="ARBA00022670"/>
    </source>
</evidence>
<evidence type="ECO:0000256" key="8">
    <source>
        <dbReference type="PIRSR" id="PIRSR038120-1"/>
    </source>
</evidence>
<keyword evidence="3 7" id="KW-0645">Protease</keyword>
<feature type="domain" description="UCH catalytic" evidence="12">
    <location>
        <begin position="5"/>
        <end position="236"/>
    </location>
</feature>
<evidence type="ECO:0000256" key="6">
    <source>
        <dbReference type="ARBA" id="ARBA00022807"/>
    </source>
</evidence>
<keyword evidence="5 7" id="KW-0378">Hydrolase</keyword>
<dbReference type="AlphaFoldDB" id="G8YGP6"/>
<feature type="active site" description="Proton donor" evidence="8 10">
    <location>
        <position position="175"/>
    </location>
</feature>
<gene>
    <name evidence="14" type="primary">Piso0_002924</name>
    <name evidence="13" type="ORF">GNLVRS01_PISO0G01018g</name>
    <name evidence="14" type="ORF">GNLVRS01_PISO0H01019g</name>
</gene>
<evidence type="ECO:0000256" key="11">
    <source>
        <dbReference type="RuleBase" id="RU361215"/>
    </source>
</evidence>
<dbReference type="PRINTS" id="PR00707">
    <property type="entry name" value="UBCTHYDRLASE"/>
</dbReference>
<dbReference type="PIRSF" id="PIRSF038120">
    <property type="entry name" value="Ubiquitinyl_hydrolase_UCH37"/>
    <property type="match status" value="1"/>
</dbReference>
<dbReference type="OrthoDB" id="1924260at2759"/>
<protein>
    <recommendedName>
        <fullName evidence="7 11">Ubiquitin carboxyl-terminal hydrolase</fullName>
        <ecNumber evidence="7 11">3.4.19.12</ecNumber>
    </recommendedName>
</protein>
<dbReference type="PROSITE" id="PS52048">
    <property type="entry name" value="UCH_DOMAIN"/>
    <property type="match status" value="1"/>
</dbReference>
<evidence type="ECO:0000256" key="5">
    <source>
        <dbReference type="ARBA" id="ARBA00022801"/>
    </source>
</evidence>
<dbReference type="EC" id="3.4.19.12" evidence="7 11"/>
<feature type="active site" description="Nucleophile" evidence="8 10">
    <location>
        <position position="95"/>
    </location>
</feature>
<feature type="site" description="Important for enzyme activity" evidence="9 10">
    <location>
        <position position="190"/>
    </location>
</feature>
<evidence type="ECO:0000256" key="10">
    <source>
        <dbReference type="PROSITE-ProRule" id="PRU01393"/>
    </source>
</evidence>
<dbReference type="MEROPS" id="C12.009"/>
<proteinExistence type="inferred from homology"/>
<dbReference type="InterPro" id="IPR017390">
    <property type="entry name" value="Ubiquitinyl_hydrolase_UCH37"/>
</dbReference>
<evidence type="ECO:0000256" key="4">
    <source>
        <dbReference type="ARBA" id="ARBA00022786"/>
    </source>
</evidence>
<dbReference type="GO" id="GO:0006511">
    <property type="term" value="P:ubiquitin-dependent protein catabolic process"/>
    <property type="evidence" value="ECO:0007669"/>
    <property type="project" value="UniProtKB-UniRule"/>
</dbReference>
<accession>G8YGP6</accession>
<evidence type="ECO:0000313" key="14">
    <source>
        <dbReference type="EMBL" id="CCE80598.1"/>
    </source>
</evidence>
<comment type="similarity">
    <text evidence="2 7 10 11">Belongs to the peptidase C12 family.</text>
</comment>
<dbReference type="Proteomes" id="UP000005222">
    <property type="component" value="Chromosome H"/>
</dbReference>
<keyword evidence="4 7" id="KW-0833">Ubl conjugation pathway</keyword>
<dbReference type="Proteomes" id="UP000005222">
    <property type="component" value="Chromosome G"/>
</dbReference>
<sequence>MAEQGWNTIDSDTAVFNELAKKLGIQNVQFEDIYSIDKDSFESLSPLYGIIFLFKYGRVDRMHAEDGNRPIDGEYDKQYQDKGIFFANQTIQNACGTQAILNVLLNVPGLNVGDELSNFKSFVEGFDGEMSGSTISNSELIRAAHNSFSPPALFVDEDKNQPPPDQDDKDDGLFHFIGYMNIHGRIYELDGLKSFPIVHETCNSQDEFFDKLPNVLGRRIAKYGNELRFTLLGITRDRLEYFKEIGDNHGIEQELSKREAWKKENESRRHDHLGLLVQLVKEIGKSKSDEEWNSLLDKAKKKGQERLFDNIKKSQQFKDQ</sequence>
<dbReference type="SUPFAM" id="SSF54001">
    <property type="entry name" value="Cysteine proteinases"/>
    <property type="match status" value="1"/>
</dbReference>
<name>G8YGP6_PICSO</name>
<dbReference type="InterPro" id="IPR041507">
    <property type="entry name" value="UCH_C"/>
</dbReference>
<evidence type="ECO:0000313" key="15">
    <source>
        <dbReference type="Proteomes" id="UP000005222"/>
    </source>
</evidence>